<gene>
    <name evidence="8" type="ORF">E3O23_08640</name>
</gene>
<name>A0A4R8UDV8_9MICO</name>
<dbReference type="GO" id="GO:0005886">
    <property type="term" value="C:plasma membrane"/>
    <property type="evidence" value="ECO:0007669"/>
    <property type="project" value="UniProtKB-SubCell"/>
</dbReference>
<accession>A0A4R8UDV8</accession>
<evidence type="ECO:0000256" key="2">
    <source>
        <dbReference type="ARBA" id="ARBA00022475"/>
    </source>
</evidence>
<dbReference type="InterPro" id="IPR018076">
    <property type="entry name" value="T2SS_GspF_dom"/>
</dbReference>
<evidence type="ECO:0000256" key="3">
    <source>
        <dbReference type="ARBA" id="ARBA00022692"/>
    </source>
</evidence>
<feature type="transmembrane region" description="Helical" evidence="6">
    <location>
        <begin position="282"/>
        <end position="306"/>
    </location>
</feature>
<keyword evidence="3 6" id="KW-0812">Transmembrane</keyword>
<evidence type="ECO:0000256" key="5">
    <source>
        <dbReference type="ARBA" id="ARBA00023136"/>
    </source>
</evidence>
<dbReference type="AlphaFoldDB" id="A0A4R8UDV8"/>
<feature type="domain" description="Type II secretion system protein GspF" evidence="7">
    <location>
        <begin position="176"/>
        <end position="301"/>
    </location>
</feature>
<evidence type="ECO:0000256" key="1">
    <source>
        <dbReference type="ARBA" id="ARBA00004651"/>
    </source>
</evidence>
<proteinExistence type="predicted"/>
<feature type="transmembrane region" description="Helical" evidence="6">
    <location>
        <begin position="110"/>
        <end position="130"/>
    </location>
</feature>
<dbReference type="PANTHER" id="PTHR35007">
    <property type="entry name" value="INTEGRAL MEMBRANE PROTEIN-RELATED"/>
    <property type="match status" value="1"/>
</dbReference>
<dbReference type="RefSeq" id="WP_134490120.1">
    <property type="nucleotide sequence ID" value="NZ_SOEZ01000043.1"/>
</dbReference>
<feature type="transmembrane region" description="Helical" evidence="6">
    <location>
        <begin position="136"/>
        <end position="157"/>
    </location>
</feature>
<keyword evidence="4 6" id="KW-1133">Transmembrane helix</keyword>
<dbReference type="Proteomes" id="UP000297866">
    <property type="component" value="Unassembled WGS sequence"/>
</dbReference>
<feature type="transmembrane region" description="Helical" evidence="6">
    <location>
        <begin position="6"/>
        <end position="23"/>
    </location>
</feature>
<keyword evidence="2" id="KW-1003">Cell membrane</keyword>
<protein>
    <submittedName>
        <fullName evidence="8">Pilus assembly protein</fullName>
    </submittedName>
</protein>
<organism evidence="8 9">
    <name type="scientific">Cryobacterium tagatosivorans</name>
    <dbReference type="NCBI Taxonomy" id="1259199"/>
    <lineage>
        <taxon>Bacteria</taxon>
        <taxon>Bacillati</taxon>
        <taxon>Actinomycetota</taxon>
        <taxon>Actinomycetes</taxon>
        <taxon>Micrococcales</taxon>
        <taxon>Microbacteriaceae</taxon>
        <taxon>Cryobacterium</taxon>
    </lineage>
</organism>
<evidence type="ECO:0000313" key="9">
    <source>
        <dbReference type="Proteomes" id="UP000297866"/>
    </source>
</evidence>
<evidence type="ECO:0000259" key="7">
    <source>
        <dbReference type="Pfam" id="PF00482"/>
    </source>
</evidence>
<keyword evidence="5 6" id="KW-0472">Membrane</keyword>
<dbReference type="OrthoDB" id="5185234at2"/>
<evidence type="ECO:0000256" key="6">
    <source>
        <dbReference type="SAM" id="Phobius"/>
    </source>
</evidence>
<dbReference type="EMBL" id="SOEZ01000043">
    <property type="protein sequence ID" value="TFB51220.1"/>
    <property type="molecule type" value="Genomic_DNA"/>
</dbReference>
<evidence type="ECO:0000256" key="4">
    <source>
        <dbReference type="ARBA" id="ARBA00022989"/>
    </source>
</evidence>
<dbReference type="PANTHER" id="PTHR35007:SF2">
    <property type="entry name" value="PILUS ASSEMBLE PROTEIN"/>
    <property type="match status" value="1"/>
</dbReference>
<comment type="subcellular location">
    <subcellularLocation>
        <location evidence="1">Cell membrane</location>
        <topology evidence="1">Multi-pass membrane protein</topology>
    </subcellularLocation>
</comment>
<sequence>MSAQLAWGVFCGTGLGIGLWSLVSRAPRLSRPRLANRLAPYLLDLSAEARAFVGRSSVDPIPVLGTMFSPAFHRLKDALSAVLGGNETIERRLRQSGSAWSVDKFRSDQLVWAIVSLAAGTVAVLALPAFRTFPLAARILLPVIVGASAALLRDWLLRRAATRRLARMASELPTILEFLTLSLSAGEGILDSLRRVSATSSGELSRELAAVVTDVHAGVPLASALHALSRQLQLPALSRFVEQVTGALDRGSPLAEVLRAQAQDAREEAKRDLLEVAGRKEVAMLVPVVFLILPLTILFAVFPGFVALQAGF</sequence>
<dbReference type="Pfam" id="PF00482">
    <property type="entry name" value="T2SSF"/>
    <property type="match status" value="1"/>
</dbReference>
<evidence type="ECO:0000313" key="8">
    <source>
        <dbReference type="EMBL" id="TFB51220.1"/>
    </source>
</evidence>
<comment type="caution">
    <text evidence="8">The sequence shown here is derived from an EMBL/GenBank/DDBJ whole genome shotgun (WGS) entry which is preliminary data.</text>
</comment>
<keyword evidence="9" id="KW-1185">Reference proteome</keyword>
<reference evidence="8 9" key="1">
    <citation type="submission" date="2019-03" db="EMBL/GenBank/DDBJ databases">
        <title>Genomics of glacier-inhabiting Cryobacterium strains.</title>
        <authorList>
            <person name="Liu Q."/>
            <person name="Xin Y.-H."/>
        </authorList>
    </citation>
    <scope>NUCLEOTIDE SEQUENCE [LARGE SCALE GENOMIC DNA]</scope>
    <source>
        <strain evidence="8 9">Sr47</strain>
    </source>
</reference>